<keyword evidence="2" id="KW-0808">Transferase</keyword>
<dbReference type="CDD" id="cd02440">
    <property type="entry name" value="AdoMet_MTases"/>
    <property type="match status" value="1"/>
</dbReference>
<organism evidence="2 3">
    <name type="scientific">Martelella alba</name>
    <dbReference type="NCBI Taxonomy" id="2590451"/>
    <lineage>
        <taxon>Bacteria</taxon>
        <taxon>Pseudomonadati</taxon>
        <taxon>Pseudomonadota</taxon>
        <taxon>Alphaproteobacteria</taxon>
        <taxon>Hyphomicrobiales</taxon>
        <taxon>Aurantimonadaceae</taxon>
        <taxon>Martelella</taxon>
    </lineage>
</organism>
<reference evidence="2 3" key="1">
    <citation type="submission" date="2019-04" db="EMBL/GenBank/DDBJ databases">
        <authorList>
            <person name="Li M."/>
            <person name="Gao C."/>
        </authorList>
    </citation>
    <scope>NUCLEOTIDE SEQUENCE [LARGE SCALE GENOMIC DNA]</scope>
    <source>
        <strain evidence="2 3">BGMRC 2031</strain>
    </source>
</reference>
<evidence type="ECO:0000259" key="1">
    <source>
        <dbReference type="Pfam" id="PF08241"/>
    </source>
</evidence>
<evidence type="ECO:0000313" key="2">
    <source>
        <dbReference type="EMBL" id="TKI07499.1"/>
    </source>
</evidence>
<dbReference type="GO" id="GO:0032259">
    <property type="term" value="P:methylation"/>
    <property type="evidence" value="ECO:0007669"/>
    <property type="project" value="UniProtKB-KW"/>
</dbReference>
<dbReference type="HAMAP" id="MF_02057">
    <property type="entry name" value="tRNA_methyltr_CmoM"/>
    <property type="match status" value="1"/>
</dbReference>
<dbReference type="InterPro" id="IPR029063">
    <property type="entry name" value="SAM-dependent_MTases_sf"/>
</dbReference>
<dbReference type="GO" id="GO:0008168">
    <property type="term" value="F:methyltransferase activity"/>
    <property type="evidence" value="ECO:0007669"/>
    <property type="project" value="UniProtKB-KW"/>
</dbReference>
<dbReference type="PANTHER" id="PTHR43861">
    <property type="entry name" value="TRANS-ACONITATE 2-METHYLTRANSFERASE-RELATED"/>
    <property type="match status" value="1"/>
</dbReference>
<keyword evidence="2" id="KW-0489">Methyltransferase</keyword>
<dbReference type="Gene3D" id="3.40.50.150">
    <property type="entry name" value="Vaccinia Virus protein VP39"/>
    <property type="match status" value="1"/>
</dbReference>
<protein>
    <submittedName>
        <fullName evidence="2">tRNA uridine 5-oxyacetic acid(34) methyltransferase CmoM</fullName>
        <ecNumber evidence="2">2.1.1.-</ecNumber>
    </submittedName>
</protein>
<dbReference type="EMBL" id="SZPQ01000004">
    <property type="protein sequence ID" value="TKI07499.1"/>
    <property type="molecule type" value="Genomic_DNA"/>
</dbReference>
<accession>A0ABY2SPG1</accession>
<evidence type="ECO:0000313" key="3">
    <source>
        <dbReference type="Proteomes" id="UP000305202"/>
    </source>
</evidence>
<dbReference type="SUPFAM" id="SSF53335">
    <property type="entry name" value="S-adenosyl-L-methionine-dependent methyltransferases"/>
    <property type="match status" value="1"/>
</dbReference>
<comment type="caution">
    <text evidence="2">The sequence shown here is derived from an EMBL/GenBank/DDBJ whole genome shotgun (WGS) entry which is preliminary data.</text>
</comment>
<dbReference type="NCBIfam" id="NF008264">
    <property type="entry name" value="PRK11036.1"/>
    <property type="match status" value="1"/>
</dbReference>
<gene>
    <name evidence="2" type="primary">cmoM</name>
    <name evidence="2" type="ORF">FCN80_06335</name>
</gene>
<proteinExistence type="inferred from homology"/>
<sequence length="261" mass="29904">MQDRNFDDIAEKFTRNIYGTTKGLIRQAVIWQDLQDLLTRLPGRPLYILDAGGGEGRMSRRLASLGHRVLLCDLSADMLARAQDAARQDGVMDNMQFVQGAIQEIAPHLERSVDLILLHAVLEWVAEPRKLLRQIHDYLAPGGALSLMFYNKHGLVMRNMVLGNIGFVKQGMPKRKKRSLIPDHPCDPEQVYRWLAELGMRCSGKSGVRVFHDYLQNKQQQKDAFPALLEMEQRYCRQEPFIGMGRYIHVMAHKLPLKDDI</sequence>
<keyword evidence="3" id="KW-1185">Reference proteome</keyword>
<dbReference type="RefSeq" id="WP_136989137.1">
    <property type="nucleotide sequence ID" value="NZ_SZPQ01000004.1"/>
</dbReference>
<feature type="domain" description="Methyltransferase type 11" evidence="1">
    <location>
        <begin position="49"/>
        <end position="146"/>
    </location>
</feature>
<dbReference type="EC" id="2.1.1.-" evidence="2"/>
<dbReference type="Pfam" id="PF08241">
    <property type="entry name" value="Methyltransf_11"/>
    <property type="match status" value="1"/>
</dbReference>
<dbReference type="Proteomes" id="UP000305202">
    <property type="component" value="Unassembled WGS sequence"/>
</dbReference>
<name>A0ABY2SPG1_9HYPH</name>
<dbReference type="InterPro" id="IPR013216">
    <property type="entry name" value="Methyltransf_11"/>
</dbReference>
<dbReference type="InterPro" id="IPR033664">
    <property type="entry name" value="Cmo5U_methylTrfase"/>
</dbReference>